<dbReference type="GO" id="GO:0006310">
    <property type="term" value="P:DNA recombination"/>
    <property type="evidence" value="ECO:0007669"/>
    <property type="project" value="UniProtKB-KW"/>
</dbReference>
<dbReference type="PANTHER" id="PTHR30349">
    <property type="entry name" value="PHAGE INTEGRASE-RELATED"/>
    <property type="match status" value="1"/>
</dbReference>
<keyword evidence="1" id="KW-0233">DNA recombination</keyword>
<dbReference type="PANTHER" id="PTHR30349:SF64">
    <property type="entry name" value="PROPHAGE INTEGRASE INTD-RELATED"/>
    <property type="match status" value="1"/>
</dbReference>
<dbReference type="GO" id="GO:0003677">
    <property type="term" value="F:DNA binding"/>
    <property type="evidence" value="ECO:0007669"/>
    <property type="project" value="InterPro"/>
</dbReference>
<dbReference type="InterPro" id="IPR011010">
    <property type="entry name" value="DNA_brk_join_enz"/>
</dbReference>
<gene>
    <name evidence="4" type="ORF">IC229_14595</name>
</gene>
<dbReference type="EMBL" id="JACWZY010000011">
    <property type="protein sequence ID" value="MBD2701876.1"/>
    <property type="molecule type" value="Genomic_DNA"/>
</dbReference>
<dbReference type="InterPro" id="IPR002104">
    <property type="entry name" value="Integrase_catalytic"/>
</dbReference>
<dbReference type="SUPFAM" id="SSF56349">
    <property type="entry name" value="DNA breaking-rejoining enzymes"/>
    <property type="match status" value="1"/>
</dbReference>
<reference evidence="4" key="1">
    <citation type="submission" date="2020-09" db="EMBL/GenBank/DDBJ databases">
        <authorList>
            <person name="Kim M.K."/>
        </authorList>
    </citation>
    <scope>NUCLEOTIDE SEQUENCE</scope>
    <source>
        <strain evidence="4">BT702</strain>
    </source>
</reference>
<feature type="region of interest" description="Disordered" evidence="2">
    <location>
        <begin position="1"/>
        <end position="26"/>
    </location>
</feature>
<evidence type="ECO:0000313" key="5">
    <source>
        <dbReference type="Proteomes" id="UP000598820"/>
    </source>
</evidence>
<dbReference type="AlphaFoldDB" id="A0A927AR84"/>
<accession>A0A927AR84</accession>
<dbReference type="GO" id="GO:0015074">
    <property type="term" value="P:DNA integration"/>
    <property type="evidence" value="ECO:0007669"/>
    <property type="project" value="InterPro"/>
</dbReference>
<dbReference type="RefSeq" id="WP_190887731.1">
    <property type="nucleotide sequence ID" value="NZ_JACWZY010000011.1"/>
</dbReference>
<feature type="compositionally biased region" description="Polar residues" evidence="2">
    <location>
        <begin position="16"/>
        <end position="26"/>
    </location>
</feature>
<dbReference type="InterPro" id="IPR050090">
    <property type="entry name" value="Tyrosine_recombinase_XerCD"/>
</dbReference>
<sequence length="265" mass="30322">MMQIIDNRAGGEALGNATSTRSVQADQTIKRRQVTVKTDHKPEQPAPAEVHALIAQGSKVSILKVRTANQWMREASKQHVPQRLFDSFWHQGELRHESSLDVFVRLLCGWLRTSDLLQLRWKNFTSTHIVITIYKTRDQLSINLPKRALEILDFYKPITGPDPDAFIFPFLDRSVDYTDKRILFNAISSNTAYANKNLKKLATIAEINKEISFHTSRHTFATRALRKGIPMEYVSKLMGHASLKTTQIYAKVVNEELDKAMKVFN</sequence>
<dbReference type="Gene3D" id="1.10.443.10">
    <property type="entry name" value="Intergrase catalytic core"/>
    <property type="match status" value="1"/>
</dbReference>
<keyword evidence="5" id="KW-1185">Reference proteome</keyword>
<dbReference type="CDD" id="cd01185">
    <property type="entry name" value="INTN1_C_like"/>
    <property type="match status" value="1"/>
</dbReference>
<comment type="caution">
    <text evidence="4">The sequence shown here is derived from an EMBL/GenBank/DDBJ whole genome shotgun (WGS) entry which is preliminary data.</text>
</comment>
<proteinExistence type="predicted"/>
<evidence type="ECO:0000256" key="1">
    <source>
        <dbReference type="ARBA" id="ARBA00023172"/>
    </source>
</evidence>
<dbReference type="InterPro" id="IPR013762">
    <property type="entry name" value="Integrase-like_cat_sf"/>
</dbReference>
<organism evidence="4 5">
    <name type="scientific">Spirosoma profusum</name>
    <dbReference type="NCBI Taxonomy" id="2771354"/>
    <lineage>
        <taxon>Bacteria</taxon>
        <taxon>Pseudomonadati</taxon>
        <taxon>Bacteroidota</taxon>
        <taxon>Cytophagia</taxon>
        <taxon>Cytophagales</taxon>
        <taxon>Cytophagaceae</taxon>
        <taxon>Spirosoma</taxon>
    </lineage>
</organism>
<evidence type="ECO:0000259" key="3">
    <source>
        <dbReference type="PROSITE" id="PS51898"/>
    </source>
</evidence>
<dbReference type="Pfam" id="PF00589">
    <property type="entry name" value="Phage_integrase"/>
    <property type="match status" value="1"/>
</dbReference>
<dbReference type="Proteomes" id="UP000598820">
    <property type="component" value="Unassembled WGS sequence"/>
</dbReference>
<protein>
    <submittedName>
        <fullName evidence="4">Integrase catalytic domain-containing protein</fullName>
    </submittedName>
</protein>
<evidence type="ECO:0000256" key="2">
    <source>
        <dbReference type="SAM" id="MobiDB-lite"/>
    </source>
</evidence>
<evidence type="ECO:0000313" key="4">
    <source>
        <dbReference type="EMBL" id="MBD2701876.1"/>
    </source>
</evidence>
<name>A0A927AR84_9BACT</name>
<dbReference type="PROSITE" id="PS51898">
    <property type="entry name" value="TYR_RECOMBINASE"/>
    <property type="match status" value="1"/>
</dbReference>
<feature type="domain" description="Tyr recombinase" evidence="3">
    <location>
        <begin position="58"/>
        <end position="262"/>
    </location>
</feature>